<gene>
    <name evidence="1" type="ORF">CDAUBV1_LOCUS14415</name>
</gene>
<comment type="caution">
    <text evidence="1">The sequence shown here is derived from an EMBL/GenBank/DDBJ whole genome shotgun (WGS) entry which is preliminary data.</text>
</comment>
<evidence type="ECO:0000313" key="2">
    <source>
        <dbReference type="Proteomes" id="UP001497525"/>
    </source>
</evidence>
<evidence type="ECO:0000313" key="1">
    <source>
        <dbReference type="EMBL" id="CAL5139386.1"/>
    </source>
</evidence>
<name>A0AAV2TR79_CALDB</name>
<accession>A0AAV2TR79</accession>
<sequence length="1937" mass="214236">MRQSGWIGRLDTAAPVEAISQGDGMEFEIAEKKEDYPISLHPQTGNLTWIGTDNFPVLDKSMRLLVNVRILNQSKAPVMNLCVNIFFQVDSGGGYRWRSTDSQSESGSAVPNELAFVLGTAASNFPPVLCSGCESRMKLTVKLPPKITRLEIELYGPENASDYVGYIDDISLHRKGARVNCELSKTGEKLQDVSMVPSAKFILDPVEVSSEPGESRDFSIEILYTIGIPADSTVQDGQILTTGVSIAVNGKTWAAVKDITAIKPILSEANLTGCPPVMEPGNIYKLVLSFTIPVPLSKCTIEINSITPSTTILSANVMKSADWLIKEEKQSKIHDVRKNVVLTKTLTLNMQVESSNIQYFGRLKAVIGKYNEVARVQAPESSKLRQWFSFTFEESRFEDFRIAELHESYPYEENHLNVVTYVQVSPLAFTKSSIHFIAYLYKTNVFVRSCESNILMNQRIAVPTSEPNLLVKSPSTYAKTSQAVSFDVTVQFPPLPQSSYSLLVDISKQTNAELTNAMLVETGDFFDELLTGIPLLIVSEKHEVDPKISTAKICLGPITTSGENENSFVKIRVEILPMIVEQSTSGSLDMVGFRVGWSTNSTPPQFKIIRIESPTAFWYPSNFSYLPESKLEKIQPANSDPVSNYGAVFAWIMEFRDKYICPSMRLSVELNSDTTEIEDARITYVPSCFRSLLRSGAQLKSNSKKAEIIYPDIAVECEENESLMLRIEIALIPKSDEKIYGNIECACGRLAYNKSFSFNVSNETNNNPLKLFPPGLIITEDNSFHLGPLYGLENVHIILASVTVYPLVRERYSLTVSTDQLEHETKICKPRLLSFDPRVNFNHQAPTLHSNRASVDFMKIFHNGMRIPRPGVLAPGIHSVTYGIPLIFKKSRQETASVTVSVGYGGKEINETRTYPLQKPVQADPVVLKFEARRVDIFKSESIPHDSDPIILSPGETAQFSYVLTVFTTSCLNFTIRFEVFLRPWAFVRGHEVENTPVENSFHLSTKTDKEPISHSVKSLKLFVNASLPLKEKRTFYSRKKDLKIIVQKSTAHPGETLQMQVLVFVPPGSKLPESSLRFQCGLVDSSQEAHCIIKQKRMNSGRNFGALHREIFTMLNIFSNDTGQMVFNHLDLGNVIQTAFTHQMGTPKLEDDLLSITLGLKFSDAVLLLEDKSAVFWVHAQFGSHNISTKTKILVVLDGTEDLDVQLTTRAQHSNYFQGETVHLDVRISLNPSSKLECHQPKLNIYHGDVFGSVSLTSLNNKIVSFVVNPKQPLFQATQFTARGLYFDQLAILTIQMNVSGMLMDTDADVLGVTSTVELICKQYTSGSSASSSASGRMRRFVGCANLNIRRNADPSEVSSYNQATKDGFLPHPFTLTNRSVLYSEGHVFFCDVMIGTSETAPFQKRCFHLTEDESVRVRDLGPYVSQILGYAPGEQVLFGIGNGEQSIVFSRDLGIKWRATNGAGYKLFLLKYSDWITATEVPLTLQPGSFEKSVNGADCLSFGSKEWTGKDAQLTKLAEYGRCLMTKMGMVKCPGSVFLFQSTHNIITKSLKLAKDGSVTCSISSPISNSQTSGSFDTIKLSADKPQGNVTFTCQKVGGRSPFHCFMIGNPSVIMQTWYIHCKEPPVVNVVPDSVYSLKRALPFTLTLLAELSEVASGSSVDVYCFRSKDQGAIFSTSPVYVSPGTKSRPISLQITSYGDQLHTEISCIAQSTDGHQYEKTSSLGAPATLIFEGGIMKISPNRERLHTVKFWLSLTLNGIIRDLNVICRVDVATNESAVQALLENSNCTAPSVQSQTENAWTLKPTDVVFKVQDSTTAQTLSLSRNSYPTKSESGTVETVVVLCCNPSTNFTTDPAFAGISSTARIDVLLPEPLDVISDGGLPSINTSRQGSITPVRITMPILLAFTNSQKNSTVSKTETLLKGDMSSEVANDFQ</sequence>
<dbReference type="EMBL" id="CAXLJL010000600">
    <property type="protein sequence ID" value="CAL5139386.1"/>
    <property type="molecule type" value="Genomic_DNA"/>
</dbReference>
<dbReference type="Proteomes" id="UP001497525">
    <property type="component" value="Unassembled WGS sequence"/>
</dbReference>
<proteinExistence type="predicted"/>
<protein>
    <submittedName>
        <fullName evidence="1">Uncharacterized protein</fullName>
    </submittedName>
</protein>
<organism evidence="1 2">
    <name type="scientific">Calicophoron daubneyi</name>
    <name type="common">Rumen fluke</name>
    <name type="synonym">Paramphistomum daubneyi</name>
    <dbReference type="NCBI Taxonomy" id="300641"/>
    <lineage>
        <taxon>Eukaryota</taxon>
        <taxon>Metazoa</taxon>
        <taxon>Spiralia</taxon>
        <taxon>Lophotrochozoa</taxon>
        <taxon>Platyhelminthes</taxon>
        <taxon>Trematoda</taxon>
        <taxon>Digenea</taxon>
        <taxon>Plagiorchiida</taxon>
        <taxon>Pronocephalata</taxon>
        <taxon>Paramphistomoidea</taxon>
        <taxon>Paramphistomidae</taxon>
        <taxon>Calicophoron</taxon>
    </lineage>
</organism>
<reference evidence="1" key="1">
    <citation type="submission" date="2024-06" db="EMBL/GenBank/DDBJ databases">
        <authorList>
            <person name="Liu X."/>
            <person name="Lenzi L."/>
            <person name="Haldenby T S."/>
            <person name="Uol C."/>
        </authorList>
    </citation>
    <scope>NUCLEOTIDE SEQUENCE</scope>
</reference>